<name>A0A0L6VAJ6_9BASI</name>
<protein>
    <recommendedName>
        <fullName evidence="4">SNF2 N-terminal domain-containing protein</fullName>
    </recommendedName>
</protein>
<keyword evidence="6" id="KW-1185">Reference proteome</keyword>
<feature type="transmembrane region" description="Helical" evidence="3">
    <location>
        <begin position="21"/>
        <end position="43"/>
    </location>
</feature>
<feature type="domain" description="SNF2 N-terminal" evidence="4">
    <location>
        <begin position="21"/>
        <end position="121"/>
    </location>
</feature>
<dbReference type="InterPro" id="IPR038718">
    <property type="entry name" value="SNF2-like_sf"/>
</dbReference>
<accession>A0A0L6VAJ6</accession>
<dbReference type="Proteomes" id="UP000037035">
    <property type="component" value="Unassembled WGS sequence"/>
</dbReference>
<keyword evidence="1" id="KW-0547">Nucleotide-binding</keyword>
<keyword evidence="3" id="KW-0812">Transmembrane</keyword>
<dbReference type="VEuPathDB" id="FungiDB:VP01_2125g6"/>
<dbReference type="GO" id="GO:0005524">
    <property type="term" value="F:ATP binding"/>
    <property type="evidence" value="ECO:0007669"/>
    <property type="project" value="InterPro"/>
</dbReference>
<organism evidence="5 6">
    <name type="scientific">Puccinia sorghi</name>
    <dbReference type="NCBI Taxonomy" id="27349"/>
    <lineage>
        <taxon>Eukaryota</taxon>
        <taxon>Fungi</taxon>
        <taxon>Dikarya</taxon>
        <taxon>Basidiomycota</taxon>
        <taxon>Pucciniomycotina</taxon>
        <taxon>Pucciniomycetes</taxon>
        <taxon>Pucciniales</taxon>
        <taxon>Pucciniaceae</taxon>
        <taxon>Puccinia</taxon>
    </lineage>
</organism>
<reference evidence="5 6" key="1">
    <citation type="submission" date="2015-08" db="EMBL/GenBank/DDBJ databases">
        <title>Next Generation Sequencing and Analysis of the Genome of Puccinia sorghi L Schw, the Causal Agent of Maize Common Rust.</title>
        <authorList>
            <person name="Rochi L."/>
            <person name="Burguener G."/>
            <person name="Darino M."/>
            <person name="Turjanski A."/>
            <person name="Kreff E."/>
            <person name="Dieguez M.J."/>
            <person name="Sacco F."/>
        </authorList>
    </citation>
    <scope>NUCLEOTIDE SEQUENCE [LARGE SCALE GENOMIC DNA]</scope>
    <source>
        <strain evidence="5 6">RO10H11247</strain>
    </source>
</reference>
<keyword evidence="3" id="KW-1133">Transmembrane helix</keyword>
<evidence type="ECO:0000256" key="3">
    <source>
        <dbReference type="SAM" id="Phobius"/>
    </source>
</evidence>
<evidence type="ECO:0000256" key="2">
    <source>
        <dbReference type="ARBA" id="ARBA00022840"/>
    </source>
</evidence>
<proteinExistence type="predicted"/>
<dbReference type="AlphaFoldDB" id="A0A0L6VAJ6"/>
<feature type="transmembrane region" description="Helical" evidence="3">
    <location>
        <begin position="73"/>
        <end position="94"/>
    </location>
</feature>
<comment type="caution">
    <text evidence="5">The sequence shown here is derived from an EMBL/GenBank/DDBJ whole genome shotgun (WGS) entry which is preliminary data.</text>
</comment>
<dbReference type="EMBL" id="LAVV01006976">
    <property type="protein sequence ID" value="KNZ57572.1"/>
    <property type="molecule type" value="Genomic_DNA"/>
</dbReference>
<gene>
    <name evidence="5" type="ORF">VP01_2125g6</name>
</gene>
<evidence type="ECO:0000259" key="4">
    <source>
        <dbReference type="Pfam" id="PF00176"/>
    </source>
</evidence>
<sequence>MRNKKKLEQALGPPEINVAHFLGLILADYMGLVKTLTTLMLFLTTCHSTREFQASYLSDLPPQHCKTNMLNRLHFFFAVVCGATLVICLLANFLNWENKINMHFMCQSLPCLIFHGKDCQHITKEQLYFVACSNENIQNDWCQWQPNP</sequence>
<evidence type="ECO:0000313" key="5">
    <source>
        <dbReference type="EMBL" id="KNZ57572.1"/>
    </source>
</evidence>
<dbReference type="Gene3D" id="3.40.50.10810">
    <property type="entry name" value="Tandem AAA-ATPase domain"/>
    <property type="match status" value="1"/>
</dbReference>
<keyword evidence="2" id="KW-0067">ATP-binding</keyword>
<dbReference type="Pfam" id="PF00176">
    <property type="entry name" value="SNF2-rel_dom"/>
    <property type="match status" value="1"/>
</dbReference>
<evidence type="ECO:0000256" key="1">
    <source>
        <dbReference type="ARBA" id="ARBA00022741"/>
    </source>
</evidence>
<evidence type="ECO:0000313" key="6">
    <source>
        <dbReference type="Proteomes" id="UP000037035"/>
    </source>
</evidence>
<dbReference type="InterPro" id="IPR000330">
    <property type="entry name" value="SNF2_N"/>
</dbReference>
<keyword evidence="3" id="KW-0472">Membrane</keyword>